<dbReference type="AlphaFoldDB" id="A0A2S3IMZ4"/>
<sequence length="196" mass="21366">MYPGSPTSPVPSSMCSPVVAPRCAARGTRRSPRRCAGSARPQARQRRNASRRLARRRSARRSGTRALGACGGARLLGQHRGAHTAQEGVLRPRQGEAALARLCTGRAGRQWQRPAGRPGLCQLGTAACARRQVHEAQGSSTSSTARSGQIYTTATCHPNRSLELKLEAGLLQMEQFNCQREYKVNQVSIRSRYVVY</sequence>
<protein>
    <submittedName>
        <fullName evidence="2">Uncharacterized protein</fullName>
    </submittedName>
</protein>
<evidence type="ECO:0000256" key="1">
    <source>
        <dbReference type="SAM" id="MobiDB-lite"/>
    </source>
</evidence>
<proteinExistence type="predicted"/>
<organism evidence="2">
    <name type="scientific">Panicum hallii</name>
    <dbReference type="NCBI Taxonomy" id="206008"/>
    <lineage>
        <taxon>Eukaryota</taxon>
        <taxon>Viridiplantae</taxon>
        <taxon>Streptophyta</taxon>
        <taxon>Embryophyta</taxon>
        <taxon>Tracheophyta</taxon>
        <taxon>Spermatophyta</taxon>
        <taxon>Magnoliopsida</taxon>
        <taxon>Liliopsida</taxon>
        <taxon>Poales</taxon>
        <taxon>Poaceae</taxon>
        <taxon>PACMAD clade</taxon>
        <taxon>Panicoideae</taxon>
        <taxon>Panicodae</taxon>
        <taxon>Paniceae</taxon>
        <taxon>Panicinae</taxon>
        <taxon>Panicum</taxon>
        <taxon>Panicum sect. Panicum</taxon>
    </lineage>
</organism>
<accession>A0A2S3IMZ4</accession>
<evidence type="ECO:0000313" key="2">
    <source>
        <dbReference type="EMBL" id="PAN47938.1"/>
    </source>
</evidence>
<dbReference type="Gramene" id="PAN47938">
    <property type="protein sequence ID" value="PAN47938"/>
    <property type="gene ID" value="PAHAL_9G302900"/>
</dbReference>
<dbReference type="EMBL" id="CM008054">
    <property type="protein sequence ID" value="PAN47938.1"/>
    <property type="molecule type" value="Genomic_DNA"/>
</dbReference>
<name>A0A2S3IMZ4_9POAL</name>
<gene>
    <name evidence="2" type="ORF">PAHAL_9G302900</name>
</gene>
<feature type="region of interest" description="Disordered" evidence="1">
    <location>
        <begin position="23"/>
        <end position="67"/>
    </location>
</feature>
<reference evidence="2" key="1">
    <citation type="submission" date="2018-04" db="EMBL/GenBank/DDBJ databases">
        <title>WGS assembly of Panicum hallii.</title>
        <authorList>
            <person name="Lovell J."/>
            <person name="Jenkins J."/>
            <person name="Lowry D."/>
            <person name="Mamidi S."/>
            <person name="Sreedasyam A."/>
            <person name="Weng X."/>
            <person name="Barry K."/>
            <person name="Bonette J."/>
            <person name="Campitelli B."/>
            <person name="Daum C."/>
            <person name="Gordon S."/>
            <person name="Gould B."/>
            <person name="Lipzen A."/>
            <person name="Macqueen A."/>
            <person name="Palacio-Mejia J."/>
            <person name="Plott C."/>
            <person name="Shakirov E."/>
            <person name="Shu S."/>
            <person name="Yoshinaga Y."/>
            <person name="Zane M."/>
            <person name="Rokhsar D."/>
            <person name="Grimwood J."/>
            <person name="Schmutz J."/>
            <person name="Juenger T."/>
        </authorList>
    </citation>
    <scope>NUCLEOTIDE SEQUENCE [LARGE SCALE GENOMIC DNA]</scope>
    <source>
        <strain evidence="2">FIL2</strain>
    </source>
</reference>
<feature type="compositionally biased region" description="Basic residues" evidence="1">
    <location>
        <begin position="43"/>
        <end position="63"/>
    </location>
</feature>
<dbReference type="Proteomes" id="UP000243499">
    <property type="component" value="Chromosome 9"/>
</dbReference>